<sequence>MSRVPPGSSEGKELVMVPEGILMARSMAARNFPKFSGSNVKWWIAQYKKFCKEYLVGRSDMVFNV</sequence>
<proteinExistence type="predicted"/>
<name>A0ACC2TVW7_9FUNG</name>
<keyword evidence="2" id="KW-1185">Reference proteome</keyword>
<reference evidence="1" key="1">
    <citation type="submission" date="2022-04" db="EMBL/GenBank/DDBJ databases">
        <title>Genome of the entomopathogenic fungus Entomophthora muscae.</title>
        <authorList>
            <person name="Elya C."/>
            <person name="Lovett B.R."/>
            <person name="Lee E."/>
            <person name="Macias A.M."/>
            <person name="Hajek A.E."/>
            <person name="De Bivort B.L."/>
            <person name="Kasson M.T."/>
            <person name="De Fine Licht H.H."/>
            <person name="Stajich J.E."/>
        </authorList>
    </citation>
    <scope>NUCLEOTIDE SEQUENCE</scope>
    <source>
        <strain evidence="1">Berkeley</strain>
    </source>
</reference>
<organism evidence="1 2">
    <name type="scientific">Entomophthora muscae</name>
    <dbReference type="NCBI Taxonomy" id="34485"/>
    <lineage>
        <taxon>Eukaryota</taxon>
        <taxon>Fungi</taxon>
        <taxon>Fungi incertae sedis</taxon>
        <taxon>Zoopagomycota</taxon>
        <taxon>Entomophthoromycotina</taxon>
        <taxon>Entomophthoromycetes</taxon>
        <taxon>Entomophthorales</taxon>
        <taxon>Entomophthoraceae</taxon>
        <taxon>Entomophthora</taxon>
    </lineage>
</organism>
<dbReference type="EMBL" id="QTSX02002134">
    <property type="protein sequence ID" value="KAJ9078895.1"/>
    <property type="molecule type" value="Genomic_DNA"/>
</dbReference>
<evidence type="ECO:0000313" key="2">
    <source>
        <dbReference type="Proteomes" id="UP001165960"/>
    </source>
</evidence>
<protein>
    <submittedName>
        <fullName evidence="1">Uncharacterized protein</fullName>
    </submittedName>
</protein>
<gene>
    <name evidence="1" type="ORF">DSO57_1002131</name>
</gene>
<accession>A0ACC2TVW7</accession>
<comment type="caution">
    <text evidence="1">The sequence shown here is derived from an EMBL/GenBank/DDBJ whole genome shotgun (WGS) entry which is preliminary data.</text>
</comment>
<evidence type="ECO:0000313" key="1">
    <source>
        <dbReference type="EMBL" id="KAJ9078895.1"/>
    </source>
</evidence>
<dbReference type="Proteomes" id="UP001165960">
    <property type="component" value="Unassembled WGS sequence"/>
</dbReference>